<comment type="similarity">
    <text evidence="10">Belongs to the ELO family.</text>
</comment>
<gene>
    <name evidence="11" type="ORF">RUM43_004402</name>
</gene>
<feature type="transmembrane region" description="Helical" evidence="10">
    <location>
        <begin position="201"/>
        <end position="223"/>
    </location>
</feature>
<comment type="caution">
    <text evidence="11">The sequence shown here is derived from an EMBL/GenBank/DDBJ whole genome shotgun (WGS) entry which is preliminary data.</text>
</comment>
<accession>A0AAN8SAT5</accession>
<evidence type="ECO:0000256" key="2">
    <source>
        <dbReference type="ARBA" id="ARBA00022516"/>
    </source>
</evidence>
<dbReference type="Pfam" id="PF01151">
    <property type="entry name" value="ELO"/>
    <property type="match status" value="1"/>
</dbReference>
<organism evidence="11 12">
    <name type="scientific">Polyplax serrata</name>
    <name type="common">Common mouse louse</name>
    <dbReference type="NCBI Taxonomy" id="468196"/>
    <lineage>
        <taxon>Eukaryota</taxon>
        <taxon>Metazoa</taxon>
        <taxon>Ecdysozoa</taxon>
        <taxon>Arthropoda</taxon>
        <taxon>Hexapoda</taxon>
        <taxon>Insecta</taxon>
        <taxon>Pterygota</taxon>
        <taxon>Neoptera</taxon>
        <taxon>Paraneoptera</taxon>
        <taxon>Psocodea</taxon>
        <taxon>Troctomorpha</taxon>
        <taxon>Phthiraptera</taxon>
        <taxon>Anoplura</taxon>
        <taxon>Polyplacidae</taxon>
        <taxon>Polyplax</taxon>
    </lineage>
</organism>
<dbReference type="InterPro" id="IPR002076">
    <property type="entry name" value="ELO_fam"/>
</dbReference>
<keyword evidence="8 10" id="KW-0472">Membrane</keyword>
<evidence type="ECO:0000256" key="10">
    <source>
        <dbReference type="RuleBase" id="RU361115"/>
    </source>
</evidence>
<dbReference type="EC" id="2.3.1.199" evidence="10"/>
<dbReference type="GO" id="GO:0042761">
    <property type="term" value="P:very long-chain fatty acid biosynthetic process"/>
    <property type="evidence" value="ECO:0007669"/>
    <property type="project" value="TreeGrafter"/>
</dbReference>
<dbReference type="GO" id="GO:0009922">
    <property type="term" value="F:fatty acid elongase activity"/>
    <property type="evidence" value="ECO:0007669"/>
    <property type="project" value="UniProtKB-EC"/>
</dbReference>
<dbReference type="GO" id="GO:0034625">
    <property type="term" value="P:fatty acid elongation, monounsaturated fatty acid"/>
    <property type="evidence" value="ECO:0007669"/>
    <property type="project" value="TreeGrafter"/>
</dbReference>
<evidence type="ECO:0000256" key="7">
    <source>
        <dbReference type="ARBA" id="ARBA00023098"/>
    </source>
</evidence>
<evidence type="ECO:0000256" key="5">
    <source>
        <dbReference type="ARBA" id="ARBA00022832"/>
    </source>
</evidence>
<protein>
    <recommendedName>
        <fullName evidence="10">Elongation of very long chain fatty acids protein</fullName>
        <ecNumber evidence="10">2.3.1.199</ecNumber>
    </recommendedName>
    <alternativeName>
        <fullName evidence="10">Very-long-chain 3-oxoacyl-CoA synthase</fullName>
    </alternativeName>
</protein>
<evidence type="ECO:0000256" key="9">
    <source>
        <dbReference type="ARBA" id="ARBA00023160"/>
    </source>
</evidence>
<proteinExistence type="inferred from homology"/>
<evidence type="ECO:0000256" key="1">
    <source>
        <dbReference type="ARBA" id="ARBA00004141"/>
    </source>
</evidence>
<keyword evidence="3 10" id="KW-0808">Transferase</keyword>
<dbReference type="GO" id="GO:0019367">
    <property type="term" value="P:fatty acid elongation, saturated fatty acid"/>
    <property type="evidence" value="ECO:0007669"/>
    <property type="project" value="TreeGrafter"/>
</dbReference>
<evidence type="ECO:0000313" key="11">
    <source>
        <dbReference type="EMBL" id="KAK6642900.1"/>
    </source>
</evidence>
<dbReference type="PANTHER" id="PTHR11157">
    <property type="entry name" value="FATTY ACID ACYL TRANSFERASE-RELATED"/>
    <property type="match status" value="1"/>
</dbReference>
<feature type="transmembrane region" description="Helical" evidence="10">
    <location>
        <begin position="145"/>
        <end position="162"/>
    </location>
</feature>
<dbReference type="GO" id="GO:0005789">
    <property type="term" value="C:endoplasmic reticulum membrane"/>
    <property type="evidence" value="ECO:0007669"/>
    <property type="project" value="TreeGrafter"/>
</dbReference>
<dbReference type="AlphaFoldDB" id="A0AAN8SAT5"/>
<evidence type="ECO:0000256" key="3">
    <source>
        <dbReference type="ARBA" id="ARBA00022679"/>
    </source>
</evidence>
<evidence type="ECO:0000256" key="8">
    <source>
        <dbReference type="ARBA" id="ARBA00023136"/>
    </source>
</evidence>
<keyword evidence="5 10" id="KW-0276">Fatty acid metabolism</keyword>
<name>A0AAN8SAT5_POLSC</name>
<keyword evidence="2 10" id="KW-0444">Lipid biosynthesis</keyword>
<dbReference type="PANTHER" id="PTHR11157:SF69">
    <property type="entry name" value="ELONGATION OF VERY LONG CHAIN FATTY ACIDS PROTEIN 7"/>
    <property type="match status" value="1"/>
</dbReference>
<evidence type="ECO:0000313" key="12">
    <source>
        <dbReference type="Proteomes" id="UP001372834"/>
    </source>
</evidence>
<feature type="transmembrane region" description="Helical" evidence="10">
    <location>
        <begin position="33"/>
        <end position="51"/>
    </location>
</feature>
<feature type="transmembrane region" description="Helical" evidence="10">
    <location>
        <begin position="235"/>
        <end position="254"/>
    </location>
</feature>
<comment type="catalytic activity">
    <reaction evidence="10">
        <text>a very-long-chain acyl-CoA + malonyl-CoA + H(+) = a very-long-chain 3-oxoacyl-CoA + CO2 + CoA</text>
        <dbReference type="Rhea" id="RHEA:32727"/>
        <dbReference type="ChEBI" id="CHEBI:15378"/>
        <dbReference type="ChEBI" id="CHEBI:16526"/>
        <dbReference type="ChEBI" id="CHEBI:57287"/>
        <dbReference type="ChEBI" id="CHEBI:57384"/>
        <dbReference type="ChEBI" id="CHEBI:90725"/>
        <dbReference type="ChEBI" id="CHEBI:90736"/>
        <dbReference type="EC" id="2.3.1.199"/>
    </reaction>
</comment>
<keyword evidence="7 10" id="KW-0443">Lipid metabolism</keyword>
<comment type="subcellular location">
    <subcellularLocation>
        <location evidence="1">Membrane</location>
        <topology evidence="1">Multi-pass membrane protein</topology>
    </subcellularLocation>
</comment>
<sequence length="262" mass="30514">MAASTFDWLTGLREFMRDKVDPRTKDLPLMDNPIPIITASICYLYFVCYGGPQYMRDKKPYNLQKVITAYNIFQIVSCTVIIYGMLMAYPITKFGCEAINYSDPAGSYRIAWWTWLVTILKLAEFLETVFFVLRKKTDQISGLHLYHHVSTFWIGWITTKFSPGEFTALPVIINCFIHILMYSYYLVALHGGKELQKKIIIWKKSLTIMQMAQFTIIIGYIGSSLRSHCTTSRPLLLLWLANIITNYVLFYKFYKSAYKKKV</sequence>
<evidence type="ECO:0000256" key="6">
    <source>
        <dbReference type="ARBA" id="ARBA00022989"/>
    </source>
</evidence>
<reference evidence="11 12" key="1">
    <citation type="submission" date="2023-10" db="EMBL/GenBank/DDBJ databases">
        <title>Genomes of two closely related lineages of the louse Polyplax serrata with different host specificities.</title>
        <authorList>
            <person name="Martinu J."/>
            <person name="Tarabai H."/>
            <person name="Stefka J."/>
            <person name="Hypsa V."/>
        </authorList>
    </citation>
    <scope>NUCLEOTIDE SEQUENCE [LARGE SCALE GENOMIC DNA]</scope>
    <source>
        <strain evidence="11">HR10_N</strain>
    </source>
</reference>
<dbReference type="GO" id="GO:0034626">
    <property type="term" value="P:fatty acid elongation, polyunsaturated fatty acid"/>
    <property type="evidence" value="ECO:0007669"/>
    <property type="project" value="TreeGrafter"/>
</dbReference>
<keyword evidence="9 10" id="KW-0275">Fatty acid biosynthesis</keyword>
<dbReference type="Proteomes" id="UP001372834">
    <property type="component" value="Unassembled WGS sequence"/>
</dbReference>
<keyword evidence="4 10" id="KW-0812">Transmembrane</keyword>
<feature type="transmembrane region" description="Helical" evidence="10">
    <location>
        <begin position="112"/>
        <end position="133"/>
    </location>
</feature>
<dbReference type="GO" id="GO:0030148">
    <property type="term" value="P:sphingolipid biosynthetic process"/>
    <property type="evidence" value="ECO:0007669"/>
    <property type="project" value="TreeGrafter"/>
</dbReference>
<keyword evidence="6 10" id="KW-1133">Transmembrane helix</keyword>
<dbReference type="EMBL" id="JAWJWE010000002">
    <property type="protein sequence ID" value="KAK6642900.1"/>
    <property type="molecule type" value="Genomic_DNA"/>
</dbReference>
<evidence type="ECO:0000256" key="4">
    <source>
        <dbReference type="ARBA" id="ARBA00022692"/>
    </source>
</evidence>
<feature type="transmembrane region" description="Helical" evidence="10">
    <location>
        <begin position="72"/>
        <end position="92"/>
    </location>
</feature>
<feature type="transmembrane region" description="Helical" evidence="10">
    <location>
        <begin position="168"/>
        <end position="189"/>
    </location>
</feature>